<keyword evidence="10" id="KW-0067">ATP-binding</keyword>
<evidence type="ECO:0000259" key="15">
    <source>
        <dbReference type="PROSITE" id="PS50089"/>
    </source>
</evidence>
<feature type="region of interest" description="Disordered" evidence="14">
    <location>
        <begin position="616"/>
        <end position="635"/>
    </location>
</feature>
<dbReference type="InterPro" id="IPR018957">
    <property type="entry name" value="Znf_C3HC4_RING-type"/>
</dbReference>
<feature type="domain" description="RING-type" evidence="15">
    <location>
        <begin position="1001"/>
        <end position="1044"/>
    </location>
</feature>
<keyword evidence="5" id="KW-0227">DNA damage</keyword>
<dbReference type="SMART" id="SM00490">
    <property type="entry name" value="HELICc"/>
    <property type="match status" value="1"/>
</dbReference>
<dbReference type="PROSITE" id="PS51192">
    <property type="entry name" value="HELICASE_ATP_BIND_1"/>
    <property type="match status" value="1"/>
</dbReference>
<keyword evidence="11" id="KW-0234">DNA repair</keyword>
<evidence type="ECO:0000259" key="17">
    <source>
        <dbReference type="PROSITE" id="PS51194"/>
    </source>
</evidence>
<dbReference type="InterPro" id="IPR027417">
    <property type="entry name" value="P-loop_NTPase"/>
</dbReference>
<dbReference type="AlphaFoldDB" id="A0A8K0JPG8"/>
<reference evidence="18" key="1">
    <citation type="submission" date="2020-04" db="EMBL/GenBank/DDBJ databases">
        <title>Analysis of mating type loci in Filobasidium floriforme.</title>
        <authorList>
            <person name="Nowrousian M."/>
        </authorList>
    </citation>
    <scope>NUCLEOTIDE SEQUENCE</scope>
    <source>
        <strain evidence="18">CBS 6242</strain>
    </source>
</reference>
<dbReference type="GO" id="GO:0004386">
    <property type="term" value="F:helicase activity"/>
    <property type="evidence" value="ECO:0007669"/>
    <property type="project" value="UniProtKB-KW"/>
</dbReference>
<keyword evidence="19" id="KW-1185">Reference proteome</keyword>
<evidence type="ECO:0000256" key="8">
    <source>
        <dbReference type="ARBA" id="ARBA00022806"/>
    </source>
</evidence>
<keyword evidence="8" id="KW-0347">Helicase</keyword>
<evidence type="ECO:0008006" key="20">
    <source>
        <dbReference type="Google" id="ProtNLM"/>
    </source>
</evidence>
<evidence type="ECO:0000256" key="7">
    <source>
        <dbReference type="ARBA" id="ARBA00022801"/>
    </source>
</evidence>
<evidence type="ECO:0000256" key="2">
    <source>
        <dbReference type="ARBA" id="ARBA00007025"/>
    </source>
</evidence>
<organism evidence="18 19">
    <name type="scientific">Filobasidium floriforme</name>
    <dbReference type="NCBI Taxonomy" id="5210"/>
    <lineage>
        <taxon>Eukaryota</taxon>
        <taxon>Fungi</taxon>
        <taxon>Dikarya</taxon>
        <taxon>Basidiomycota</taxon>
        <taxon>Agaricomycotina</taxon>
        <taxon>Tremellomycetes</taxon>
        <taxon>Filobasidiales</taxon>
        <taxon>Filobasidiaceae</taxon>
        <taxon>Filobasidium</taxon>
    </lineage>
</organism>
<keyword evidence="12" id="KW-0539">Nucleus</keyword>
<evidence type="ECO:0000256" key="3">
    <source>
        <dbReference type="ARBA" id="ARBA00022723"/>
    </source>
</evidence>
<keyword evidence="9" id="KW-0862">Zinc</keyword>
<feature type="region of interest" description="Disordered" evidence="14">
    <location>
        <begin position="314"/>
        <end position="338"/>
    </location>
</feature>
<evidence type="ECO:0000256" key="14">
    <source>
        <dbReference type="SAM" id="MobiDB-lite"/>
    </source>
</evidence>
<gene>
    <name evidence="18" type="ORF">FFLO_04334</name>
</gene>
<comment type="caution">
    <text evidence="18">The sequence shown here is derived from an EMBL/GenBank/DDBJ whole genome shotgun (WGS) entry which is preliminary data.</text>
</comment>
<feature type="compositionally biased region" description="Low complexity" evidence="14">
    <location>
        <begin position="419"/>
        <end position="436"/>
    </location>
</feature>
<feature type="compositionally biased region" description="Basic and acidic residues" evidence="14">
    <location>
        <begin position="396"/>
        <end position="410"/>
    </location>
</feature>
<feature type="region of interest" description="Disordered" evidence="14">
    <location>
        <begin position="1"/>
        <end position="128"/>
    </location>
</feature>
<name>A0A8K0JPG8_9TREE</name>
<dbReference type="Gene3D" id="3.40.50.10810">
    <property type="entry name" value="Tandem AAA-ATPase domain"/>
    <property type="match status" value="1"/>
</dbReference>
<dbReference type="Gene3D" id="3.40.50.300">
    <property type="entry name" value="P-loop containing nucleotide triphosphate hydrolases"/>
    <property type="match status" value="2"/>
</dbReference>
<dbReference type="Proteomes" id="UP000812966">
    <property type="component" value="Unassembled WGS sequence"/>
</dbReference>
<proteinExistence type="inferred from homology"/>
<dbReference type="GO" id="GO:0005524">
    <property type="term" value="F:ATP binding"/>
    <property type="evidence" value="ECO:0007669"/>
    <property type="project" value="UniProtKB-KW"/>
</dbReference>
<evidence type="ECO:0000256" key="9">
    <source>
        <dbReference type="ARBA" id="ARBA00022833"/>
    </source>
</evidence>
<dbReference type="GO" id="GO:0005634">
    <property type="term" value="C:nucleus"/>
    <property type="evidence" value="ECO:0007669"/>
    <property type="project" value="UniProtKB-SubCell"/>
</dbReference>
<dbReference type="PANTHER" id="PTHR45626:SF22">
    <property type="entry name" value="DNA REPAIR PROTEIN RAD5"/>
    <property type="match status" value="1"/>
</dbReference>
<dbReference type="InterPro" id="IPR038718">
    <property type="entry name" value="SNF2-like_sf"/>
</dbReference>
<accession>A0A8K0JPG8</accession>
<evidence type="ECO:0000313" key="18">
    <source>
        <dbReference type="EMBL" id="KAG7531474.1"/>
    </source>
</evidence>
<dbReference type="SMART" id="SM00910">
    <property type="entry name" value="HIRAN"/>
    <property type="match status" value="1"/>
</dbReference>
<evidence type="ECO:0000256" key="4">
    <source>
        <dbReference type="ARBA" id="ARBA00022741"/>
    </source>
</evidence>
<dbReference type="InterPro" id="IPR013083">
    <property type="entry name" value="Znf_RING/FYVE/PHD"/>
</dbReference>
<dbReference type="Pfam" id="PF00271">
    <property type="entry name" value="Helicase_C"/>
    <property type="match status" value="1"/>
</dbReference>
<dbReference type="GO" id="GO:0016818">
    <property type="term" value="F:hydrolase activity, acting on acid anhydrides, in phosphorus-containing anhydrides"/>
    <property type="evidence" value="ECO:0007669"/>
    <property type="project" value="InterPro"/>
</dbReference>
<dbReference type="InterPro" id="IPR014905">
    <property type="entry name" value="HIRAN"/>
</dbReference>
<feature type="compositionally biased region" description="Polar residues" evidence="14">
    <location>
        <begin position="648"/>
        <end position="659"/>
    </location>
</feature>
<dbReference type="Pfam" id="PF08797">
    <property type="entry name" value="HIRAN"/>
    <property type="match status" value="1"/>
</dbReference>
<dbReference type="PROSITE" id="PS51194">
    <property type="entry name" value="HELICASE_CTER"/>
    <property type="match status" value="1"/>
</dbReference>
<dbReference type="SUPFAM" id="SSF57850">
    <property type="entry name" value="RING/U-box"/>
    <property type="match status" value="1"/>
</dbReference>
<dbReference type="InterPro" id="IPR001841">
    <property type="entry name" value="Znf_RING"/>
</dbReference>
<feature type="compositionally biased region" description="Acidic residues" evidence="14">
    <location>
        <begin position="625"/>
        <end position="635"/>
    </location>
</feature>
<dbReference type="PANTHER" id="PTHR45626">
    <property type="entry name" value="TRANSCRIPTION TERMINATION FACTOR 2-RELATED"/>
    <property type="match status" value="1"/>
</dbReference>
<dbReference type="GO" id="GO:0008094">
    <property type="term" value="F:ATP-dependent activity, acting on DNA"/>
    <property type="evidence" value="ECO:0007669"/>
    <property type="project" value="TreeGrafter"/>
</dbReference>
<evidence type="ECO:0000256" key="10">
    <source>
        <dbReference type="ARBA" id="ARBA00022840"/>
    </source>
</evidence>
<dbReference type="Pfam" id="PF00097">
    <property type="entry name" value="zf-C3HC4"/>
    <property type="match status" value="1"/>
</dbReference>
<sequence>MTDTMEIDSPPPPPKEALFLQDSSDDEEEDRRPIKPKHTQTRTSSEDVYGFRSSDIVEVPATPKPTEKKKADLEKKKQAAKVDWLDDDSDDDIVILSTPEKPIATAGPSSRPPKRKASPRPSTLKVAPPPLTQASAKLASFERGYIGSFYCSGIALSKGKGYITSGASVVVERNKTQAEKDQEKSDREKAKGKTAGKATTVIKNGKVIKGGGTAKQSTLSGFATGKKAATTTAKPVKKVDAVVRFNNDRGFEVGRLPAGDAAFISPLLDPGMIELTGTVVDAPASLTIGCDILLNLKVFLTKKAFEENVMQAGKGGDEEERSRAGGFWQQQGETEDEKRMRLRKAALGKLFNRMGVKPIRSSALTKAQKAKGKDLINEDALAHFGESAAGMPAYVKRKEQSRSVSPDKGKIIAKGKTNGTRTRSQSTSGSGSRVVSPTKKVKPAKGKAKEGDLDEDSEAESGDEAELLNESQLNELEDIYKRAQRHDALIEEMDPPETFTYTLRPYQKQALGWMAGLEKGEANLRDQSMHPLWEEYGFKDEHEQAGGPIEIDLDDDEEAEAPADGTGETFYFNPYDGDLSLSFPRANTRARGGILADSMGMGKTCMLASLIHTNREGEVEATSPDGDDALDEDGEPVAKRPKFRQLTLSKQWQPVQKQPSDGVEHAKPPHATLVVCPVSLAKQWQEELGRMSVEGSLNTRLWYGNERGDLDVLLGGEKDERVDVIITSYGTLASEHSKWIKNRDKANYDGGGLFDISWLRIVLDEAHTIKNRQSKGAKACYDLKGQKRWALTGTPIVNRLEDLYSLLHFLRLEPWGQYPFFRTFITQPFLAQDPKALDVVQFILEQCLLRREKNMKDKDGKPIVDLPDKTITIEKLEFSRSERKIYDAIYDRSRRKFIELDQEGQVKSSYTSILAMLMRLRQAVNHPLLVMSKATSGGDEGKDDIISGTAGDSDDIKQLITDFTNGRDASEALPDEEGEESQAAPSSQTLRNLEKGETRMCLFCHEEVDGEVILPCYHTGCRDCASAFIEKEEDAGRTPKCPDCAKVFKSSDLRESRPNTTNRLKMGQTSLRKVDFQTSTKLKALIKKLKDIAVQDPLYKALIFSQFTSMLSLVEPVLSDNNIDYLRFDGSMSQKERATVIDAFTRGKNSQVLLISLKAGGTGLNLTAANHVILLDQW</sequence>
<dbReference type="InterPro" id="IPR049730">
    <property type="entry name" value="SNF2/RAD54-like_C"/>
</dbReference>
<dbReference type="InterPro" id="IPR050628">
    <property type="entry name" value="SNF2_RAD54_helicase_TF"/>
</dbReference>
<dbReference type="SUPFAM" id="SSF52540">
    <property type="entry name" value="P-loop containing nucleoside triphosphate hydrolases"/>
    <property type="match status" value="2"/>
</dbReference>
<feature type="compositionally biased region" description="Basic and acidic residues" evidence="14">
    <location>
        <begin position="174"/>
        <end position="191"/>
    </location>
</feature>
<dbReference type="InterPro" id="IPR001650">
    <property type="entry name" value="Helicase_C-like"/>
</dbReference>
<feature type="domain" description="Helicase ATP-binding" evidence="16">
    <location>
        <begin position="584"/>
        <end position="813"/>
    </location>
</feature>
<keyword evidence="6 13" id="KW-0863">Zinc-finger</keyword>
<dbReference type="CDD" id="cd18793">
    <property type="entry name" value="SF2_C_SNF"/>
    <property type="match status" value="1"/>
</dbReference>
<dbReference type="InterPro" id="IPR000330">
    <property type="entry name" value="SNF2_N"/>
</dbReference>
<comment type="similarity">
    <text evidence="2">Belongs to the SNF2/RAD54 helicase family.</text>
</comment>
<keyword evidence="3" id="KW-0479">Metal-binding</keyword>
<evidence type="ECO:0000256" key="12">
    <source>
        <dbReference type="ARBA" id="ARBA00023242"/>
    </source>
</evidence>
<feature type="region of interest" description="Disordered" evidence="14">
    <location>
        <begin position="395"/>
        <end position="471"/>
    </location>
</feature>
<dbReference type="Gene3D" id="3.30.40.10">
    <property type="entry name" value="Zinc/RING finger domain, C3HC4 (zinc finger)"/>
    <property type="match status" value="1"/>
</dbReference>
<evidence type="ECO:0000259" key="16">
    <source>
        <dbReference type="PROSITE" id="PS51192"/>
    </source>
</evidence>
<dbReference type="GO" id="GO:0008270">
    <property type="term" value="F:zinc ion binding"/>
    <property type="evidence" value="ECO:0007669"/>
    <property type="project" value="UniProtKB-KW"/>
</dbReference>
<feature type="compositionally biased region" description="Acidic residues" evidence="14">
    <location>
        <begin position="452"/>
        <end position="467"/>
    </location>
</feature>
<keyword evidence="7" id="KW-0378">Hydrolase</keyword>
<dbReference type="SMART" id="SM00487">
    <property type="entry name" value="DEXDc"/>
    <property type="match status" value="1"/>
</dbReference>
<evidence type="ECO:0000256" key="11">
    <source>
        <dbReference type="ARBA" id="ARBA00023204"/>
    </source>
</evidence>
<dbReference type="PROSITE" id="PS50089">
    <property type="entry name" value="ZF_RING_2"/>
    <property type="match status" value="1"/>
</dbReference>
<keyword evidence="4" id="KW-0547">Nucleotide-binding</keyword>
<feature type="region of interest" description="Disordered" evidence="14">
    <location>
        <begin position="648"/>
        <end position="667"/>
    </location>
</feature>
<dbReference type="GO" id="GO:0003676">
    <property type="term" value="F:nucleic acid binding"/>
    <property type="evidence" value="ECO:0007669"/>
    <property type="project" value="InterPro"/>
</dbReference>
<evidence type="ECO:0000313" key="19">
    <source>
        <dbReference type="Proteomes" id="UP000812966"/>
    </source>
</evidence>
<feature type="domain" description="Helicase C-terminal" evidence="17">
    <location>
        <begin position="1081"/>
        <end position="1178"/>
    </location>
</feature>
<feature type="region of interest" description="Disordered" evidence="14">
    <location>
        <begin position="968"/>
        <end position="991"/>
    </location>
</feature>
<evidence type="ECO:0000256" key="5">
    <source>
        <dbReference type="ARBA" id="ARBA00022763"/>
    </source>
</evidence>
<feature type="region of interest" description="Disordered" evidence="14">
    <location>
        <begin position="174"/>
        <end position="196"/>
    </location>
</feature>
<dbReference type="InterPro" id="IPR014001">
    <property type="entry name" value="Helicase_ATP-bd"/>
</dbReference>
<protein>
    <recommendedName>
        <fullName evidence="20">DNA repair protein RAD5</fullName>
    </recommendedName>
</protein>
<dbReference type="EMBL" id="JABELV010000090">
    <property type="protein sequence ID" value="KAG7531474.1"/>
    <property type="molecule type" value="Genomic_DNA"/>
</dbReference>
<comment type="subcellular location">
    <subcellularLocation>
        <location evidence="1">Nucleus</location>
    </subcellularLocation>
</comment>
<dbReference type="CDD" id="cd18008">
    <property type="entry name" value="DEXDc_SHPRH-like"/>
    <property type="match status" value="1"/>
</dbReference>
<evidence type="ECO:0000256" key="1">
    <source>
        <dbReference type="ARBA" id="ARBA00004123"/>
    </source>
</evidence>
<evidence type="ECO:0000256" key="13">
    <source>
        <dbReference type="PROSITE-ProRule" id="PRU00175"/>
    </source>
</evidence>
<dbReference type="GO" id="GO:0006281">
    <property type="term" value="P:DNA repair"/>
    <property type="evidence" value="ECO:0007669"/>
    <property type="project" value="UniProtKB-KW"/>
</dbReference>
<evidence type="ECO:0000256" key="6">
    <source>
        <dbReference type="ARBA" id="ARBA00022771"/>
    </source>
</evidence>
<dbReference type="Pfam" id="PF00176">
    <property type="entry name" value="SNF2-rel_dom"/>
    <property type="match status" value="1"/>
</dbReference>
<feature type="compositionally biased region" description="Basic and acidic residues" evidence="14">
    <location>
        <begin position="65"/>
        <end position="77"/>
    </location>
</feature>